<feature type="active site" description="Proton donor/acceptor" evidence="1">
    <location>
        <position position="84"/>
    </location>
</feature>
<dbReference type="PANTHER" id="PTHR48100:SF44">
    <property type="entry name" value="PHOSPHATASE C1620.13-RELATED"/>
    <property type="match status" value="1"/>
</dbReference>
<dbReference type="GO" id="GO:0005829">
    <property type="term" value="C:cytosol"/>
    <property type="evidence" value="ECO:0007669"/>
    <property type="project" value="TreeGrafter"/>
</dbReference>
<evidence type="ECO:0000313" key="4">
    <source>
        <dbReference type="Proteomes" id="UP000215441"/>
    </source>
</evidence>
<dbReference type="EMBL" id="NOIG01000006">
    <property type="protein sequence ID" value="OYD50369.1"/>
    <property type="molecule type" value="Genomic_DNA"/>
</dbReference>
<dbReference type="GO" id="GO:0016791">
    <property type="term" value="F:phosphatase activity"/>
    <property type="evidence" value="ECO:0007669"/>
    <property type="project" value="TreeGrafter"/>
</dbReference>
<feature type="active site" description="Tele-phosphohistidine intermediate" evidence="1">
    <location>
        <position position="11"/>
    </location>
</feature>
<dbReference type="Gene3D" id="3.40.50.1240">
    <property type="entry name" value="Phosphoglycerate mutase-like"/>
    <property type="match status" value="1"/>
</dbReference>
<protein>
    <submittedName>
        <fullName evidence="3">Histidine phosphatase family protein</fullName>
    </submittedName>
</protein>
<dbReference type="Pfam" id="PF00300">
    <property type="entry name" value="His_Phos_1"/>
    <property type="match status" value="1"/>
</dbReference>
<dbReference type="SMART" id="SM00855">
    <property type="entry name" value="PGAM"/>
    <property type="match status" value="1"/>
</dbReference>
<evidence type="ECO:0000313" key="3">
    <source>
        <dbReference type="EMBL" id="OYD50369.1"/>
    </source>
</evidence>
<dbReference type="InterPro" id="IPR050275">
    <property type="entry name" value="PGM_Phosphatase"/>
</dbReference>
<dbReference type="Proteomes" id="UP000215441">
    <property type="component" value="Unassembled WGS sequence"/>
</dbReference>
<proteinExistence type="predicted"/>
<dbReference type="RefSeq" id="WP_094289017.1">
    <property type="nucleotide sequence ID" value="NZ_NOIG01000006.1"/>
</dbReference>
<organism evidence="3 4">
    <name type="scientific">Acidovorax kalamii</name>
    <dbReference type="NCBI Taxonomy" id="2004485"/>
    <lineage>
        <taxon>Bacteria</taxon>
        <taxon>Pseudomonadati</taxon>
        <taxon>Pseudomonadota</taxon>
        <taxon>Betaproteobacteria</taxon>
        <taxon>Burkholderiales</taxon>
        <taxon>Comamonadaceae</taxon>
        <taxon>Acidovorax</taxon>
    </lineage>
</organism>
<reference evidence="3 4" key="1">
    <citation type="submission" date="2017-07" db="EMBL/GenBank/DDBJ databases">
        <title>Acidovorax KNDSW TSA 6 genome sequence and assembly.</title>
        <authorList>
            <person name="Mayilraj S."/>
        </authorList>
    </citation>
    <scope>NUCLEOTIDE SEQUENCE [LARGE SCALE GENOMIC DNA]</scope>
    <source>
        <strain evidence="3 4">KNDSW-TSA6</strain>
    </source>
</reference>
<feature type="binding site" evidence="2">
    <location>
        <begin position="10"/>
        <end position="17"/>
    </location>
    <ligand>
        <name>substrate</name>
    </ligand>
</feature>
<evidence type="ECO:0000256" key="1">
    <source>
        <dbReference type="PIRSR" id="PIRSR613078-1"/>
    </source>
</evidence>
<dbReference type="InterPro" id="IPR029033">
    <property type="entry name" value="His_PPase_superfam"/>
</dbReference>
<keyword evidence="4" id="KW-1185">Reference proteome</keyword>
<sequence>MQATRIVAIRHGETAWNVDTRIQGHLDIPLNDTGLWQADQVARALADEPIAAIYTSDLQRAHATAQAVARTTGAPLTTHAGLRERSFGHFQGRTFAEIEAELPEDAYRWRKRDPHYAPEGGESLVTLRERIERTVAQLAQQHLGEQVVMVAHGGVLDVLYRLATRQDIQAPRTWQLSNAAINRLLWTPDGLSLVGWADTQHLDQQAARDEAHS</sequence>
<dbReference type="InterPro" id="IPR013078">
    <property type="entry name" value="His_Pase_superF_clade-1"/>
</dbReference>
<dbReference type="OrthoDB" id="9783269at2"/>
<dbReference type="CDD" id="cd07067">
    <property type="entry name" value="HP_PGM_like"/>
    <property type="match status" value="1"/>
</dbReference>
<dbReference type="PANTHER" id="PTHR48100">
    <property type="entry name" value="BROAD-SPECIFICITY PHOSPHATASE YOR283W-RELATED"/>
    <property type="match status" value="1"/>
</dbReference>
<dbReference type="SUPFAM" id="SSF53254">
    <property type="entry name" value="Phosphoglycerate mutase-like"/>
    <property type="match status" value="1"/>
</dbReference>
<comment type="caution">
    <text evidence="3">The sequence shown here is derived from an EMBL/GenBank/DDBJ whole genome shotgun (WGS) entry which is preliminary data.</text>
</comment>
<name>A0A235EMW6_9BURK</name>
<accession>A0A235EMW6</accession>
<dbReference type="AlphaFoldDB" id="A0A235EMW6"/>
<feature type="binding site" evidence="2">
    <location>
        <position position="60"/>
    </location>
    <ligand>
        <name>substrate</name>
    </ligand>
</feature>
<gene>
    <name evidence="3" type="ORF">CBY09_09935</name>
</gene>
<evidence type="ECO:0000256" key="2">
    <source>
        <dbReference type="PIRSR" id="PIRSR613078-2"/>
    </source>
</evidence>